<dbReference type="RefSeq" id="WP_161017987.1">
    <property type="nucleotide sequence ID" value="NZ_WWCP01000001.1"/>
</dbReference>
<dbReference type="EMBL" id="WWCP01000001">
    <property type="protein sequence ID" value="MYM80582.1"/>
    <property type="molecule type" value="Genomic_DNA"/>
</dbReference>
<organism evidence="1 2">
    <name type="scientific">Duganella lactea</name>
    <dbReference type="NCBI Taxonomy" id="2692173"/>
    <lineage>
        <taxon>Bacteria</taxon>
        <taxon>Pseudomonadati</taxon>
        <taxon>Pseudomonadota</taxon>
        <taxon>Betaproteobacteria</taxon>
        <taxon>Burkholderiales</taxon>
        <taxon>Oxalobacteraceae</taxon>
        <taxon>Telluria group</taxon>
        <taxon>Duganella</taxon>
    </lineage>
</organism>
<name>A0A6L8MFN6_9BURK</name>
<protein>
    <submittedName>
        <fullName evidence="1">Uncharacterized protein</fullName>
    </submittedName>
</protein>
<dbReference type="PROSITE" id="PS51257">
    <property type="entry name" value="PROKAR_LIPOPROTEIN"/>
    <property type="match status" value="1"/>
</dbReference>
<gene>
    <name evidence="1" type="ORF">GTP44_01230</name>
</gene>
<sequence>MIVKFRAIGVLMITALGACTDAQHPIDQQLSRLKPVVVVPLVSLNWPAGTLLCPLTPYESALPGASPTAQRVNAFLEKKRFSGDEGHWSLVVIKPAPTGEAGIEQLIFKRGSYDIVTSRQRLGETAESVPVTFEVRQCVEVNEARVLVTRGSASARKLISFGTEK</sequence>
<evidence type="ECO:0000313" key="1">
    <source>
        <dbReference type="EMBL" id="MYM80582.1"/>
    </source>
</evidence>
<dbReference type="AlphaFoldDB" id="A0A6L8MFN6"/>
<evidence type="ECO:0000313" key="2">
    <source>
        <dbReference type="Proteomes" id="UP000474565"/>
    </source>
</evidence>
<reference evidence="1 2" key="1">
    <citation type="submission" date="2019-12" db="EMBL/GenBank/DDBJ databases">
        <title>Novel species isolated from a subtropical stream in China.</title>
        <authorList>
            <person name="Lu H."/>
        </authorList>
    </citation>
    <scope>NUCLEOTIDE SEQUENCE [LARGE SCALE GENOMIC DNA]</scope>
    <source>
        <strain evidence="1 2">FT50W</strain>
    </source>
</reference>
<dbReference type="Proteomes" id="UP000474565">
    <property type="component" value="Unassembled WGS sequence"/>
</dbReference>
<accession>A0A6L8MFN6</accession>
<proteinExistence type="predicted"/>
<comment type="caution">
    <text evidence="1">The sequence shown here is derived from an EMBL/GenBank/DDBJ whole genome shotgun (WGS) entry which is preliminary data.</text>
</comment>